<dbReference type="EMBL" id="NISK01000002">
    <property type="protein sequence ID" value="OWQ97524.1"/>
    <property type="molecule type" value="Genomic_DNA"/>
</dbReference>
<organism evidence="1 2">
    <name type="scientific">Sphingopyxis bauzanensis</name>
    <dbReference type="NCBI Taxonomy" id="651663"/>
    <lineage>
        <taxon>Bacteria</taxon>
        <taxon>Pseudomonadati</taxon>
        <taxon>Pseudomonadota</taxon>
        <taxon>Alphaproteobacteria</taxon>
        <taxon>Sphingomonadales</taxon>
        <taxon>Sphingomonadaceae</taxon>
        <taxon>Sphingopyxis</taxon>
    </lineage>
</organism>
<reference evidence="1 2" key="1">
    <citation type="journal article" date="2010" name="Int. J. Syst. Evol. Microbiol.">
        <title>Sphingopyxis bauzanensis sp. nov., a psychrophilic bacterium isolated from soil.</title>
        <authorList>
            <person name="Zhang D.C."/>
            <person name="Liu H.C."/>
            <person name="Xin Y.H."/>
            <person name="Zhou Y.G."/>
            <person name="Schinner F."/>
            <person name="Margesin R."/>
        </authorList>
    </citation>
    <scope>NUCLEOTIDE SEQUENCE [LARGE SCALE GENOMIC DNA]</scope>
    <source>
        <strain evidence="1 2">DSM 22271</strain>
    </source>
</reference>
<proteinExistence type="predicted"/>
<evidence type="ECO:0000313" key="1">
    <source>
        <dbReference type="EMBL" id="OWQ97524.1"/>
    </source>
</evidence>
<gene>
    <name evidence="1" type="ORF">CDQ92_10955</name>
</gene>
<evidence type="ECO:0000313" key="2">
    <source>
        <dbReference type="Proteomes" id="UP000197361"/>
    </source>
</evidence>
<sequence>MSTPNKHCTVRLDRAKYERIVLLAAEGDCTPSDIIRAAVDRYLAGSDLLASSCRRMARIGEYQHLALDIIIREQFPEYRDRLVAETDRRLEQFHGA</sequence>
<dbReference type="OrthoDB" id="7475922at2"/>
<protein>
    <recommendedName>
        <fullName evidence="3">Ribbon-helix-helix protein CopG domain-containing protein</fullName>
    </recommendedName>
</protein>
<accession>A0A246JWT0</accession>
<dbReference type="RefSeq" id="WP_088441372.1">
    <property type="nucleotide sequence ID" value="NZ_BMMC01000013.1"/>
</dbReference>
<comment type="caution">
    <text evidence="1">The sequence shown here is derived from an EMBL/GenBank/DDBJ whole genome shotgun (WGS) entry which is preliminary data.</text>
</comment>
<dbReference type="AlphaFoldDB" id="A0A246JWT0"/>
<evidence type="ECO:0008006" key="3">
    <source>
        <dbReference type="Google" id="ProtNLM"/>
    </source>
</evidence>
<keyword evidence="2" id="KW-1185">Reference proteome</keyword>
<dbReference type="Proteomes" id="UP000197361">
    <property type="component" value="Unassembled WGS sequence"/>
</dbReference>
<name>A0A246JWT0_9SPHN</name>